<dbReference type="Proteomes" id="UP000198211">
    <property type="component" value="Unassembled WGS sequence"/>
</dbReference>
<sequence>MVPTGIPPYVHLYQQPRETQQVIDRMPDVLLSDFSRLLDENGVGAGAMRKEELQATILELLNEAEYNVNRRPNQDTARSFTGGEMVSFIGYQKISNFQTLMLLVSDTYGGLEM</sequence>
<organism evidence="1 2">
    <name type="scientific">Phytophthora megakarya</name>
    <dbReference type="NCBI Taxonomy" id="4795"/>
    <lineage>
        <taxon>Eukaryota</taxon>
        <taxon>Sar</taxon>
        <taxon>Stramenopiles</taxon>
        <taxon>Oomycota</taxon>
        <taxon>Peronosporomycetes</taxon>
        <taxon>Peronosporales</taxon>
        <taxon>Peronosporaceae</taxon>
        <taxon>Phytophthora</taxon>
    </lineage>
</organism>
<protein>
    <submittedName>
        <fullName evidence="1">Uncharacterized protein</fullName>
    </submittedName>
</protein>
<proteinExistence type="predicted"/>
<reference evidence="2" key="1">
    <citation type="submission" date="2017-03" db="EMBL/GenBank/DDBJ databases">
        <title>Phytopthora megakarya and P. palmivora, two closely related causual agents of cacao black pod achieved similar genome size and gene model numbers by different mechanisms.</title>
        <authorList>
            <person name="Ali S."/>
            <person name="Shao J."/>
            <person name="Larry D.J."/>
            <person name="Kronmiller B."/>
            <person name="Shen D."/>
            <person name="Strem M.D."/>
            <person name="Melnick R.L."/>
            <person name="Guiltinan M.J."/>
            <person name="Tyler B.M."/>
            <person name="Meinhardt L.W."/>
            <person name="Bailey B.A."/>
        </authorList>
    </citation>
    <scope>NUCLEOTIDE SEQUENCE [LARGE SCALE GENOMIC DNA]</scope>
    <source>
        <strain evidence="2">zdho120</strain>
    </source>
</reference>
<dbReference type="EMBL" id="NBNE01002134">
    <property type="protein sequence ID" value="OWZ11405.1"/>
    <property type="molecule type" value="Genomic_DNA"/>
</dbReference>
<comment type="caution">
    <text evidence="1">The sequence shown here is derived from an EMBL/GenBank/DDBJ whole genome shotgun (WGS) entry which is preliminary data.</text>
</comment>
<evidence type="ECO:0000313" key="1">
    <source>
        <dbReference type="EMBL" id="OWZ11405.1"/>
    </source>
</evidence>
<keyword evidence="2" id="KW-1185">Reference proteome</keyword>
<dbReference type="AlphaFoldDB" id="A0A225W1E3"/>
<evidence type="ECO:0000313" key="2">
    <source>
        <dbReference type="Proteomes" id="UP000198211"/>
    </source>
</evidence>
<accession>A0A225W1E3</accession>
<gene>
    <name evidence="1" type="ORF">PHMEG_00015577</name>
</gene>
<name>A0A225W1E3_9STRA</name>